<dbReference type="EMBL" id="ML996124">
    <property type="protein sequence ID" value="KAF2736566.1"/>
    <property type="molecule type" value="Genomic_DNA"/>
</dbReference>
<feature type="non-terminal residue" evidence="1">
    <location>
        <position position="1"/>
    </location>
</feature>
<accession>A0A9P4R4Z3</accession>
<organism evidence="1 2">
    <name type="scientific">Polyplosphaeria fusca</name>
    <dbReference type="NCBI Taxonomy" id="682080"/>
    <lineage>
        <taxon>Eukaryota</taxon>
        <taxon>Fungi</taxon>
        <taxon>Dikarya</taxon>
        <taxon>Ascomycota</taxon>
        <taxon>Pezizomycotina</taxon>
        <taxon>Dothideomycetes</taxon>
        <taxon>Pleosporomycetidae</taxon>
        <taxon>Pleosporales</taxon>
        <taxon>Tetraplosphaeriaceae</taxon>
        <taxon>Polyplosphaeria</taxon>
    </lineage>
</organism>
<evidence type="ECO:0000313" key="2">
    <source>
        <dbReference type="Proteomes" id="UP000799444"/>
    </source>
</evidence>
<reference evidence="1" key="1">
    <citation type="journal article" date="2020" name="Stud. Mycol.">
        <title>101 Dothideomycetes genomes: a test case for predicting lifestyles and emergence of pathogens.</title>
        <authorList>
            <person name="Haridas S."/>
            <person name="Albert R."/>
            <person name="Binder M."/>
            <person name="Bloem J."/>
            <person name="Labutti K."/>
            <person name="Salamov A."/>
            <person name="Andreopoulos B."/>
            <person name="Baker S."/>
            <person name="Barry K."/>
            <person name="Bills G."/>
            <person name="Bluhm B."/>
            <person name="Cannon C."/>
            <person name="Castanera R."/>
            <person name="Culley D."/>
            <person name="Daum C."/>
            <person name="Ezra D."/>
            <person name="Gonzalez J."/>
            <person name="Henrissat B."/>
            <person name="Kuo A."/>
            <person name="Liang C."/>
            <person name="Lipzen A."/>
            <person name="Lutzoni F."/>
            <person name="Magnuson J."/>
            <person name="Mondo S."/>
            <person name="Nolan M."/>
            <person name="Ohm R."/>
            <person name="Pangilinan J."/>
            <person name="Park H.-J."/>
            <person name="Ramirez L."/>
            <person name="Alfaro M."/>
            <person name="Sun H."/>
            <person name="Tritt A."/>
            <person name="Yoshinaga Y."/>
            <person name="Zwiers L.-H."/>
            <person name="Turgeon B."/>
            <person name="Goodwin S."/>
            <person name="Spatafora J."/>
            <person name="Crous P."/>
            <person name="Grigoriev I."/>
        </authorList>
    </citation>
    <scope>NUCLEOTIDE SEQUENCE</scope>
    <source>
        <strain evidence="1">CBS 125425</strain>
    </source>
</reference>
<protein>
    <submittedName>
        <fullName evidence="1">Uncharacterized protein</fullName>
    </submittedName>
</protein>
<sequence length="118" mass="12878">VWDARSGKCLSTLEVGRSLHLISFDPNNNNLLRTDIGVIDISAQSISTLIAISAGPQIPQYQGVALSKDKVWITYKSNNLLWLPSEYRPSCSATIGDIIAIGVGNGRIWLCEVRSSTF</sequence>
<comment type="caution">
    <text evidence="1">The sequence shown here is derived from an EMBL/GenBank/DDBJ whole genome shotgun (WGS) entry which is preliminary data.</text>
</comment>
<name>A0A9P4R4Z3_9PLEO</name>
<evidence type="ECO:0000313" key="1">
    <source>
        <dbReference type="EMBL" id="KAF2736566.1"/>
    </source>
</evidence>
<dbReference type="Proteomes" id="UP000799444">
    <property type="component" value="Unassembled WGS sequence"/>
</dbReference>
<dbReference type="OrthoDB" id="5240432at2759"/>
<dbReference type="AlphaFoldDB" id="A0A9P4R4Z3"/>
<proteinExistence type="predicted"/>
<gene>
    <name evidence="1" type="ORF">EJ04DRAFT_432757</name>
</gene>
<keyword evidence="2" id="KW-1185">Reference proteome</keyword>
<dbReference type="SUPFAM" id="SSF63829">
    <property type="entry name" value="Calcium-dependent phosphotriesterase"/>
    <property type="match status" value="1"/>
</dbReference>